<dbReference type="GO" id="GO:1990907">
    <property type="term" value="C:beta-catenin-TCF complex"/>
    <property type="evidence" value="ECO:0007669"/>
    <property type="project" value="TreeGrafter"/>
</dbReference>
<dbReference type="GO" id="GO:0000981">
    <property type="term" value="F:DNA-binding transcription factor activity, RNA polymerase II-specific"/>
    <property type="evidence" value="ECO:0007669"/>
    <property type="project" value="TreeGrafter"/>
</dbReference>
<dbReference type="GeneID" id="114481503"/>
<accession>A0A8C5H191</accession>
<keyword evidence="4" id="KW-0805">Transcription regulation</keyword>
<name>A0A8C5H191_GOUWI</name>
<dbReference type="Proteomes" id="UP000694680">
    <property type="component" value="Chromosome 19"/>
</dbReference>
<keyword evidence="7" id="KW-0804">Transcription</keyword>
<dbReference type="PANTHER" id="PTHR10373:SF38">
    <property type="entry name" value="PROTEIN PANGOLIN, ISOFORM J"/>
    <property type="match status" value="1"/>
</dbReference>
<dbReference type="GO" id="GO:0000978">
    <property type="term" value="F:RNA polymerase II cis-regulatory region sequence-specific DNA binding"/>
    <property type="evidence" value="ECO:0007669"/>
    <property type="project" value="TreeGrafter"/>
</dbReference>
<dbReference type="PANTHER" id="PTHR10373">
    <property type="entry name" value="TRANSCRIPTION FACTOR 7 FAMILY MEMBER"/>
    <property type="match status" value="1"/>
</dbReference>
<keyword evidence="13" id="KW-1185">Reference proteome</keyword>
<dbReference type="GO" id="GO:0060070">
    <property type="term" value="P:canonical Wnt signaling pathway"/>
    <property type="evidence" value="ECO:0007669"/>
    <property type="project" value="TreeGrafter"/>
</dbReference>
<reference evidence="12" key="1">
    <citation type="submission" date="2020-06" db="EMBL/GenBank/DDBJ databases">
        <authorList>
            <consortium name="Wellcome Sanger Institute Data Sharing"/>
        </authorList>
    </citation>
    <scope>NUCLEOTIDE SEQUENCE [LARGE SCALE GENOMIC DNA]</scope>
</reference>
<evidence type="ECO:0000256" key="1">
    <source>
        <dbReference type="ARBA" id="ARBA00004123"/>
    </source>
</evidence>
<evidence type="ECO:0000256" key="7">
    <source>
        <dbReference type="ARBA" id="ARBA00023163"/>
    </source>
</evidence>
<feature type="domain" description="HMG box" evidence="11">
    <location>
        <begin position="432"/>
        <end position="500"/>
    </location>
</feature>
<evidence type="ECO:0000256" key="2">
    <source>
        <dbReference type="ARBA" id="ARBA00006569"/>
    </source>
</evidence>
<comment type="subcellular location">
    <subcellularLocation>
        <location evidence="1">Nucleus</location>
    </subcellularLocation>
</comment>
<organism evidence="12 13">
    <name type="scientific">Gouania willdenowi</name>
    <name type="common">Blunt-snouted clingfish</name>
    <name type="synonym">Lepadogaster willdenowi</name>
    <dbReference type="NCBI Taxonomy" id="441366"/>
    <lineage>
        <taxon>Eukaryota</taxon>
        <taxon>Metazoa</taxon>
        <taxon>Chordata</taxon>
        <taxon>Craniata</taxon>
        <taxon>Vertebrata</taxon>
        <taxon>Euteleostomi</taxon>
        <taxon>Actinopterygii</taxon>
        <taxon>Neopterygii</taxon>
        <taxon>Teleostei</taxon>
        <taxon>Neoteleostei</taxon>
        <taxon>Acanthomorphata</taxon>
        <taxon>Ovalentaria</taxon>
        <taxon>Blenniimorphae</taxon>
        <taxon>Blenniiformes</taxon>
        <taxon>Gobiesocoidei</taxon>
        <taxon>Gobiesocidae</taxon>
        <taxon>Gobiesocinae</taxon>
        <taxon>Gouania</taxon>
    </lineage>
</organism>
<protein>
    <submittedName>
        <fullName evidence="12">Uncharacterized LOC114481503</fullName>
    </submittedName>
</protein>
<dbReference type="Ensembl" id="ENSGWIT00000040924.1">
    <property type="protein sequence ID" value="ENSGWIP00000037571.1"/>
    <property type="gene ID" value="ENSGWIG00000019325.1"/>
</dbReference>
<dbReference type="GO" id="GO:0000785">
    <property type="term" value="C:chromatin"/>
    <property type="evidence" value="ECO:0007669"/>
    <property type="project" value="TreeGrafter"/>
</dbReference>
<dbReference type="SUPFAM" id="SSF47095">
    <property type="entry name" value="HMG-box"/>
    <property type="match status" value="1"/>
</dbReference>
<evidence type="ECO:0000256" key="4">
    <source>
        <dbReference type="ARBA" id="ARBA00023015"/>
    </source>
</evidence>
<evidence type="ECO:0000256" key="8">
    <source>
        <dbReference type="ARBA" id="ARBA00023242"/>
    </source>
</evidence>
<gene>
    <name evidence="12" type="primary">LOC114481503</name>
</gene>
<evidence type="ECO:0000256" key="9">
    <source>
        <dbReference type="PROSITE-ProRule" id="PRU00267"/>
    </source>
</evidence>
<dbReference type="Pfam" id="PF14223">
    <property type="entry name" value="Retrotran_gag_2"/>
    <property type="match status" value="1"/>
</dbReference>
<comment type="similarity">
    <text evidence="2">Belongs to the TCF/LEF family.</text>
</comment>
<dbReference type="InterPro" id="IPR024940">
    <property type="entry name" value="TCF/LEF"/>
</dbReference>
<feature type="DNA-binding region" description="HMG box" evidence="9">
    <location>
        <begin position="432"/>
        <end position="500"/>
    </location>
</feature>
<evidence type="ECO:0000256" key="5">
    <source>
        <dbReference type="ARBA" id="ARBA00023125"/>
    </source>
</evidence>
<keyword evidence="3" id="KW-0879">Wnt signaling pathway</keyword>
<evidence type="ECO:0000256" key="6">
    <source>
        <dbReference type="ARBA" id="ARBA00023159"/>
    </source>
</evidence>
<evidence type="ECO:0000259" key="11">
    <source>
        <dbReference type="PROSITE" id="PS50118"/>
    </source>
</evidence>
<evidence type="ECO:0000313" key="12">
    <source>
        <dbReference type="Ensembl" id="ENSGWIP00000037571.1"/>
    </source>
</evidence>
<proteinExistence type="inferred from homology"/>
<evidence type="ECO:0000256" key="10">
    <source>
        <dbReference type="SAM" id="MobiDB-lite"/>
    </source>
</evidence>
<evidence type="ECO:0000256" key="3">
    <source>
        <dbReference type="ARBA" id="ARBA00022687"/>
    </source>
</evidence>
<keyword evidence="8 9" id="KW-0539">Nucleus</keyword>
<evidence type="ECO:0000313" key="13">
    <source>
        <dbReference type="Proteomes" id="UP000694680"/>
    </source>
</evidence>
<dbReference type="InterPro" id="IPR036910">
    <property type="entry name" value="HMG_box_dom_sf"/>
</dbReference>
<dbReference type="Pfam" id="PF00505">
    <property type="entry name" value="HMG_box"/>
    <property type="match status" value="1"/>
</dbReference>
<dbReference type="RefSeq" id="XP_028332189.1">
    <property type="nucleotide sequence ID" value="XM_028476388.1"/>
</dbReference>
<feature type="region of interest" description="Disordered" evidence="10">
    <location>
        <begin position="492"/>
        <end position="542"/>
    </location>
</feature>
<dbReference type="AlphaFoldDB" id="A0A8C5H191"/>
<reference evidence="12" key="3">
    <citation type="submission" date="2025-09" db="UniProtKB">
        <authorList>
            <consortium name="Ensembl"/>
        </authorList>
    </citation>
    <scope>IDENTIFICATION</scope>
</reference>
<keyword evidence="5 9" id="KW-0238">DNA-binding</keyword>
<dbReference type="InterPro" id="IPR009071">
    <property type="entry name" value="HMG_box_dom"/>
</dbReference>
<keyword evidence="6" id="KW-0010">Activator</keyword>
<dbReference type="PROSITE" id="PS50118">
    <property type="entry name" value="HMG_BOX_2"/>
    <property type="match status" value="1"/>
</dbReference>
<sequence length="568" mass="64246">MEAAQLTFDGSKDKYDLWESRFLGHLHTLKLKETILYEPANDEQRAQDSHKKADCYAELIRLIDYNSFLLIKHEAAGDGRKALKMLREHYSKKSIPAIVNLYTSLIKLKMTEYEGVTEFLSRAENVIAALRDAGETPSDGVMIAMVLNGLPDSFKPISVQVSNSQDNITFTEFKRRLRDFERTEKTTKDESIDNFVNTCMVEAEKTIWTQTAQDRRKMGMKEAEKITPTMPSDDLIMTCVEETVNKIKTEPTDSLIMTCVEEAVPKIKTEPPEEDMIVTCVDEIETNLKVESPDHFIQPCMEQRQRETAEGKCSSNIIKDAKKFVSLNTKFHPANRFVKVPVSDGSRSNLGSQQKMPAVIYLLDNAGQQHRAELRETFYIPTRPQTAVPVAKAATGAVPIPIPKKAVPIQKKASPIIDCDADRPHQNKGPYVKKPLNAFMLFLKEHRKSVEAEVGIKTSACINKVLGQRWKTLPDKEKETFFARATMNSHIHAKHHPGWTPKENYGKRKKRVRKRDLAEASSATEVRQPNPPKAAVQSSTAHSHMSILPKLPTYDNPILLMGPCYKQL</sequence>
<dbReference type="SMART" id="SM00398">
    <property type="entry name" value="HMG"/>
    <property type="match status" value="1"/>
</dbReference>
<reference evidence="12" key="2">
    <citation type="submission" date="2025-08" db="UniProtKB">
        <authorList>
            <consortium name="Ensembl"/>
        </authorList>
    </citation>
    <scope>IDENTIFICATION</scope>
</reference>
<dbReference type="Gene3D" id="1.10.30.10">
    <property type="entry name" value="High mobility group box domain"/>
    <property type="match status" value="1"/>
</dbReference>
<dbReference type="OrthoDB" id="8938935at2759"/>